<reference evidence="5 6" key="1">
    <citation type="submission" date="2018-11" db="EMBL/GenBank/DDBJ databases">
        <title>Genome sequencing of Paenibacillus lentus DSM25539(T).</title>
        <authorList>
            <person name="Kook J.-K."/>
            <person name="Park S.-N."/>
            <person name="Lim Y.K."/>
        </authorList>
    </citation>
    <scope>NUCLEOTIDE SEQUENCE [LARGE SCALE GENOMIC DNA]</scope>
    <source>
        <strain evidence="5 6">DSM 25539</strain>
    </source>
</reference>
<evidence type="ECO:0000256" key="2">
    <source>
        <dbReference type="ARBA" id="ARBA00022428"/>
    </source>
</evidence>
<dbReference type="InterPro" id="IPR003773">
    <property type="entry name" value="Menaquinone_biosynth"/>
</dbReference>
<comment type="pathway">
    <text evidence="1 4">Quinol/quinone metabolism; menaquinone biosynthesis.</text>
</comment>
<dbReference type="CDD" id="cd13634">
    <property type="entry name" value="PBP2_Sco4506"/>
    <property type="match status" value="1"/>
</dbReference>
<protein>
    <recommendedName>
        <fullName evidence="4">Chorismate dehydratase</fullName>
        <ecNumber evidence="4">4.2.1.151</ecNumber>
    </recommendedName>
    <alternativeName>
        <fullName evidence="4">Menaquinone biosynthetic enzyme MqnA</fullName>
    </alternativeName>
</protein>
<sequence length="289" mass="32607">MKSRDNADDVLIGRIKYSNVWPVFHYFNPKDLPGSSSLVTEVPALLNQRMLKGSLDIAPVSSFAFGLGWERFLLLPGLSVSSDGPVNSILLFSRKPVEEIRNGVIALTNTSATSVNLLKIIMEKAYGGKPTYWDSEPNLDAMMETSDAALLIGDHAIEASWRDHDYIVTDLGEVWKRWTGYGMTFAVWAVQKSFAEQNAVFLSSVCSAFEESKRRSLNDLSPLVQQACSLIGGTTHYWRHYFNNLCYDFNDEQQNGLALYFTYAHELGLLENEVRMNIWSDNTLIRVKE</sequence>
<proteinExistence type="inferred from homology"/>
<dbReference type="Proteomes" id="UP000273145">
    <property type="component" value="Chromosome"/>
</dbReference>
<dbReference type="HAMAP" id="MF_00995">
    <property type="entry name" value="MqnA"/>
    <property type="match status" value="1"/>
</dbReference>
<dbReference type="PANTHER" id="PTHR37690:SF1">
    <property type="entry name" value="CHORISMATE DEHYDRATASE"/>
    <property type="match status" value="1"/>
</dbReference>
<keyword evidence="2 4" id="KW-0474">Menaquinone biosynthesis</keyword>
<evidence type="ECO:0000313" key="5">
    <source>
        <dbReference type="EMBL" id="AZK47174.1"/>
    </source>
</evidence>
<keyword evidence="3 4" id="KW-0456">Lyase</keyword>
<dbReference type="Pfam" id="PF02621">
    <property type="entry name" value="VitK2_biosynth"/>
    <property type="match status" value="1"/>
</dbReference>
<dbReference type="PANTHER" id="PTHR37690">
    <property type="entry name" value="CHORISMATE DEHYDRATASE"/>
    <property type="match status" value="1"/>
</dbReference>
<name>A0A3Q8SBW5_9BACL</name>
<gene>
    <name evidence="4" type="primary">mqnA</name>
    <name evidence="5" type="ORF">EIM92_14235</name>
</gene>
<dbReference type="AlphaFoldDB" id="A0A3Q8SBW5"/>
<dbReference type="EC" id="4.2.1.151" evidence="4"/>
<dbReference type="OrthoDB" id="9810112at2"/>
<comment type="function">
    <text evidence="4">Catalyzes the dehydration of chorismate into 3-[(1-carboxyvinyl)oxy]benzoate, a step in the biosynthesis of menaquinone (MK, vitamin K2).</text>
</comment>
<evidence type="ECO:0000313" key="6">
    <source>
        <dbReference type="Proteomes" id="UP000273145"/>
    </source>
</evidence>
<dbReference type="EMBL" id="CP034248">
    <property type="protein sequence ID" value="AZK47174.1"/>
    <property type="molecule type" value="Genomic_DNA"/>
</dbReference>
<evidence type="ECO:0000256" key="3">
    <source>
        <dbReference type="ARBA" id="ARBA00023239"/>
    </source>
</evidence>
<comment type="catalytic activity">
    <reaction evidence="4">
        <text>chorismate = 3-[(1-carboxyvinyl)-oxy]benzoate + H2O</text>
        <dbReference type="Rhea" id="RHEA:40051"/>
        <dbReference type="ChEBI" id="CHEBI:15377"/>
        <dbReference type="ChEBI" id="CHEBI:29748"/>
        <dbReference type="ChEBI" id="CHEBI:76981"/>
        <dbReference type="EC" id="4.2.1.151"/>
    </reaction>
</comment>
<accession>A0A3Q8SBW5</accession>
<dbReference type="KEGG" id="plen:EIM92_14235"/>
<dbReference type="GO" id="GO:0009234">
    <property type="term" value="P:menaquinone biosynthetic process"/>
    <property type="evidence" value="ECO:0007669"/>
    <property type="project" value="UniProtKB-UniRule"/>
</dbReference>
<dbReference type="Gene3D" id="3.40.190.10">
    <property type="entry name" value="Periplasmic binding protein-like II"/>
    <property type="match status" value="2"/>
</dbReference>
<dbReference type="RefSeq" id="WP_125083211.1">
    <property type="nucleotide sequence ID" value="NZ_CP034248.1"/>
</dbReference>
<keyword evidence="6" id="KW-1185">Reference proteome</keyword>
<comment type="similarity">
    <text evidence="4">Belongs to the MqnA/MqnD family. MqnA subfamily.</text>
</comment>
<dbReference type="UniPathway" id="UPA00079"/>
<organism evidence="5 6">
    <name type="scientific">Paenibacillus lentus</name>
    <dbReference type="NCBI Taxonomy" id="1338368"/>
    <lineage>
        <taxon>Bacteria</taxon>
        <taxon>Bacillati</taxon>
        <taxon>Bacillota</taxon>
        <taxon>Bacilli</taxon>
        <taxon>Bacillales</taxon>
        <taxon>Paenibacillaceae</taxon>
        <taxon>Paenibacillus</taxon>
    </lineage>
</organism>
<evidence type="ECO:0000256" key="1">
    <source>
        <dbReference type="ARBA" id="ARBA00004863"/>
    </source>
</evidence>
<evidence type="ECO:0000256" key="4">
    <source>
        <dbReference type="HAMAP-Rule" id="MF_00995"/>
    </source>
</evidence>
<dbReference type="SUPFAM" id="SSF53850">
    <property type="entry name" value="Periplasmic binding protein-like II"/>
    <property type="match status" value="1"/>
</dbReference>
<dbReference type="InterPro" id="IPR030868">
    <property type="entry name" value="MqnA"/>
</dbReference>
<dbReference type="GO" id="GO:0016836">
    <property type="term" value="F:hydro-lyase activity"/>
    <property type="evidence" value="ECO:0007669"/>
    <property type="project" value="UniProtKB-UniRule"/>
</dbReference>